<gene>
    <name evidence="2" type="ORF">KSU1_B0280</name>
</gene>
<feature type="domain" description="THIF-type NAD/FAD binding fold" evidence="1">
    <location>
        <begin position="179"/>
        <end position="318"/>
    </location>
</feature>
<evidence type="ECO:0000313" key="3">
    <source>
        <dbReference type="Proteomes" id="UP000002985"/>
    </source>
</evidence>
<dbReference type="GO" id="GO:0061504">
    <property type="term" value="P:cyclic threonylcarbamoyladenosine biosynthetic process"/>
    <property type="evidence" value="ECO:0007669"/>
    <property type="project" value="TreeGrafter"/>
</dbReference>
<dbReference type="AlphaFoldDB" id="I3IHE2"/>
<protein>
    <recommendedName>
        <fullName evidence="1">THIF-type NAD/FAD binding fold domain-containing protein</fullName>
    </recommendedName>
</protein>
<organism evidence="2 3">
    <name type="scientific">Candidatus Jettenia caeni</name>
    <dbReference type="NCBI Taxonomy" id="247490"/>
    <lineage>
        <taxon>Bacteria</taxon>
        <taxon>Pseudomonadati</taxon>
        <taxon>Planctomycetota</taxon>
        <taxon>Candidatus Brocadiia</taxon>
        <taxon>Candidatus Brocadiales</taxon>
        <taxon>Candidatus Brocadiaceae</taxon>
        <taxon>Candidatus Jettenia</taxon>
    </lineage>
</organism>
<dbReference type="SUPFAM" id="SSF69572">
    <property type="entry name" value="Activating enzymes of the ubiquitin-like proteins"/>
    <property type="match status" value="1"/>
</dbReference>
<dbReference type="Gene3D" id="3.40.50.720">
    <property type="entry name" value="NAD(P)-binding Rossmann-like Domain"/>
    <property type="match status" value="1"/>
</dbReference>
<dbReference type="PANTHER" id="PTHR43267">
    <property type="entry name" value="TRNA THREONYLCARBAMOYLADENOSINE DEHYDRATASE"/>
    <property type="match status" value="1"/>
</dbReference>
<dbReference type="GO" id="GO:0008641">
    <property type="term" value="F:ubiquitin-like modifier activating enzyme activity"/>
    <property type="evidence" value="ECO:0007669"/>
    <property type="project" value="InterPro"/>
</dbReference>
<evidence type="ECO:0000313" key="2">
    <source>
        <dbReference type="EMBL" id="GAB61137.1"/>
    </source>
</evidence>
<dbReference type="PANTHER" id="PTHR43267:SF1">
    <property type="entry name" value="TRNA THREONYLCARBAMOYLADENOSINE DEHYDRATASE"/>
    <property type="match status" value="1"/>
</dbReference>
<dbReference type="Proteomes" id="UP000002985">
    <property type="component" value="Unassembled WGS sequence"/>
</dbReference>
<reference evidence="2 3" key="1">
    <citation type="journal article" date="2012" name="FEBS Lett.">
        <title>Anammox organism KSU-1 expresses a NirK-type copper-containing nitrite reductase instead of a NirS-type with cytochrome cd1.</title>
        <authorList>
            <person name="Hira D."/>
            <person name="Toh H."/>
            <person name="Migita C.T."/>
            <person name="Okubo H."/>
            <person name="Nishiyama T."/>
            <person name="Hattori M."/>
            <person name="Furukawa K."/>
            <person name="Fujii T."/>
        </authorList>
    </citation>
    <scope>NUCLEOTIDE SEQUENCE [LARGE SCALE GENOMIC DNA]</scope>
</reference>
<proteinExistence type="predicted"/>
<dbReference type="InterPro" id="IPR035985">
    <property type="entry name" value="Ubiquitin-activating_enz"/>
</dbReference>
<dbReference type="STRING" id="247490.KSU1_B0280"/>
<dbReference type="OrthoDB" id="2746358at2"/>
<name>I3IHE2_9BACT</name>
<dbReference type="eggNOG" id="COG0476">
    <property type="taxonomic scope" value="Bacteria"/>
</dbReference>
<dbReference type="GO" id="GO:0061503">
    <property type="term" value="F:tRNA threonylcarbamoyladenosine dehydratase"/>
    <property type="evidence" value="ECO:0007669"/>
    <property type="project" value="TreeGrafter"/>
</dbReference>
<dbReference type="EMBL" id="BAFH01000002">
    <property type="protein sequence ID" value="GAB61137.1"/>
    <property type="molecule type" value="Genomic_DNA"/>
</dbReference>
<keyword evidence="3" id="KW-1185">Reference proteome</keyword>
<dbReference type="InterPro" id="IPR000594">
    <property type="entry name" value="ThiF_NAD_FAD-bd"/>
</dbReference>
<sequence>MNINLRLTGKQHKQLKSHLFPGDNKEAVAIALCGRSDGKRFHCLLVRKIILVPYHLCQVRKTDQIKWSTQIIIPVIEEAAKKKMAILKIHSHPGGFSDFSIADDKSDRDLFSSIYGWMDDELPHASVIMLTDGYMFGRCVDANGNFIPLSVITVAGENIHRWYNNHASKELPEFTSRHKQIFGKGTIEILRNLTFAVVGCSGIGSPVIEQLVRLGVGRLVIIDPDHVEEKNLNRILNTTMKDALNKSLKTEVTARAIREMGLGTEIITLPTSLFNREAVKAVAECDIVFGCMDSIDGRHLLNRIATFYSIPYIDIGVKLEADGSGGIDHISGAVHYLQPDGSSLLSRKVYTMEQVRSAGLKRIDPDSYRDLLESKYIIGVNEDRPAVISVNMFFASKALIELLSRLHPYRDDNNDNFAVYRYSLTGEYSHVESDGEACPVLSRHVGRGDVTPLLEMPELS</sequence>
<accession>I3IHE2</accession>
<dbReference type="InterPro" id="IPR045886">
    <property type="entry name" value="ThiF/MoeB/HesA"/>
</dbReference>
<comment type="caution">
    <text evidence="2">The sequence shown here is derived from an EMBL/GenBank/DDBJ whole genome shotgun (WGS) entry which is preliminary data.</text>
</comment>
<evidence type="ECO:0000259" key="1">
    <source>
        <dbReference type="Pfam" id="PF00899"/>
    </source>
</evidence>
<dbReference type="Pfam" id="PF00899">
    <property type="entry name" value="ThiF"/>
    <property type="match status" value="1"/>
</dbReference>